<reference evidence="2 3" key="1">
    <citation type="submission" date="2018-11" db="EMBL/GenBank/DDBJ databases">
        <title>Genomic Encyclopedia of Type Strains, Phase IV (KMG-IV): sequencing the most valuable type-strain genomes for metagenomic binning, comparative biology and taxonomic classification.</title>
        <authorList>
            <person name="Goeker M."/>
        </authorList>
    </citation>
    <scope>NUCLEOTIDE SEQUENCE [LARGE SCALE GENOMIC DNA]</scope>
    <source>
        <strain evidence="2 3">DSM 100316</strain>
    </source>
</reference>
<gene>
    <name evidence="2" type="ORF">EDC56_3547</name>
</gene>
<feature type="transmembrane region" description="Helical" evidence="1">
    <location>
        <begin position="9"/>
        <end position="30"/>
    </location>
</feature>
<dbReference type="AlphaFoldDB" id="A0A3N2DDK3"/>
<keyword evidence="1" id="KW-0472">Membrane</keyword>
<name>A0A3N2DDK3_9GAMM</name>
<dbReference type="EMBL" id="RKHR01000008">
    <property type="protein sequence ID" value="ROR97880.1"/>
    <property type="molecule type" value="Genomic_DNA"/>
</dbReference>
<evidence type="ECO:0000256" key="1">
    <source>
        <dbReference type="SAM" id="Phobius"/>
    </source>
</evidence>
<keyword evidence="1" id="KW-1133">Transmembrane helix</keyword>
<dbReference type="RefSeq" id="WP_123713878.1">
    <property type="nucleotide sequence ID" value="NZ_RKHR01000008.1"/>
</dbReference>
<dbReference type="Proteomes" id="UP000275394">
    <property type="component" value="Unassembled WGS sequence"/>
</dbReference>
<keyword evidence="1" id="KW-0812">Transmembrane</keyword>
<protein>
    <submittedName>
        <fullName evidence="2">Uncharacterized protein</fullName>
    </submittedName>
</protein>
<organism evidence="2 3">
    <name type="scientific">Sinobacterium caligoides</name>
    <dbReference type="NCBI Taxonomy" id="933926"/>
    <lineage>
        <taxon>Bacteria</taxon>
        <taxon>Pseudomonadati</taxon>
        <taxon>Pseudomonadota</taxon>
        <taxon>Gammaproteobacteria</taxon>
        <taxon>Cellvibrionales</taxon>
        <taxon>Spongiibacteraceae</taxon>
        <taxon>Sinobacterium</taxon>
    </lineage>
</organism>
<evidence type="ECO:0000313" key="2">
    <source>
        <dbReference type="EMBL" id="ROR97880.1"/>
    </source>
</evidence>
<keyword evidence="3" id="KW-1185">Reference proteome</keyword>
<sequence>MMKFLLKILVYGLSVLIGVTLLTIFSYPIIDKYFPSYAKPHHDPKNWEVGVNGEPPFIHQVDYNQSYTVLYSDYLKAIDLLFSFSNQEGFHTIQFGECFKNVLNYSHKNEQLPCGAVYLEKGAPTKYLARLVITDKQILGCRYSGPNYINLDIVITSSGNNKLAKNFSNSSEKKFKELESKYYQLKESWGESNCRSI</sequence>
<accession>A0A3N2DDK3</accession>
<proteinExistence type="predicted"/>
<evidence type="ECO:0000313" key="3">
    <source>
        <dbReference type="Proteomes" id="UP000275394"/>
    </source>
</evidence>
<comment type="caution">
    <text evidence="2">The sequence shown here is derived from an EMBL/GenBank/DDBJ whole genome shotgun (WGS) entry which is preliminary data.</text>
</comment>